<evidence type="ECO:0000313" key="2">
    <source>
        <dbReference type="EMBL" id="MEJ2887449.1"/>
    </source>
</evidence>
<protein>
    <submittedName>
        <fullName evidence="2">Uncharacterized protein</fullName>
    </submittedName>
</protein>
<gene>
    <name evidence="2" type="ORF">WCD41_13395</name>
</gene>
<dbReference type="Proteomes" id="UP001370100">
    <property type="component" value="Unassembled WGS sequence"/>
</dbReference>
<feature type="transmembrane region" description="Helical" evidence="1">
    <location>
        <begin position="255"/>
        <end position="277"/>
    </location>
</feature>
<keyword evidence="1" id="KW-0812">Transmembrane</keyword>
<organism evidence="2 3">
    <name type="scientific">Actinomycetospora aeridis</name>
    <dbReference type="NCBI Taxonomy" id="3129231"/>
    <lineage>
        <taxon>Bacteria</taxon>
        <taxon>Bacillati</taxon>
        <taxon>Actinomycetota</taxon>
        <taxon>Actinomycetes</taxon>
        <taxon>Pseudonocardiales</taxon>
        <taxon>Pseudonocardiaceae</taxon>
        <taxon>Actinomycetospora</taxon>
    </lineage>
</organism>
<feature type="transmembrane region" description="Helical" evidence="1">
    <location>
        <begin position="187"/>
        <end position="208"/>
    </location>
</feature>
<proteinExistence type="predicted"/>
<evidence type="ECO:0000313" key="3">
    <source>
        <dbReference type="Proteomes" id="UP001370100"/>
    </source>
</evidence>
<comment type="caution">
    <text evidence="2">The sequence shown here is derived from an EMBL/GenBank/DDBJ whole genome shotgun (WGS) entry which is preliminary data.</text>
</comment>
<feature type="transmembrane region" description="Helical" evidence="1">
    <location>
        <begin position="283"/>
        <end position="302"/>
    </location>
</feature>
<accession>A0ABU8N4Y0</accession>
<sequence length="313" mass="34074">MAMSAWCTWFSSDLLRDDRWPGDRPAVASCPDEDHDAPAPGCFCGWWAVAEPGDRMEAGDVLGVVELSGRVRQEHEIGRIRASHARPRLLVVGPSVPQAAENMLAARFGVPVHRTRIPVTRLARYLGERPDIAGPLTRTPPAVSAFLDRVGWWEARSTMDEVRERAADTPERRDLRRMRGDGTLGRAALRGFVLLAVWPAGTTALFTWMARSQLEDPATFWDQLVILVVIGVVLSPVCFGLLGTVDTLTAERPVFGVKTILGSCSGVIVTFAFRLVAYGPQPSSWWLLVAAALITAFLAGAARDAATPVDNHG</sequence>
<dbReference type="RefSeq" id="WP_337713915.1">
    <property type="nucleotide sequence ID" value="NZ_JBBEGL010000003.1"/>
</dbReference>
<reference evidence="2 3" key="1">
    <citation type="submission" date="2024-03" db="EMBL/GenBank/DDBJ databases">
        <title>Actinomycetospora sp. OC33-EN06, a novel actinomycete isolated from wild orchid (Aerides multiflora).</title>
        <authorList>
            <person name="Suriyachadkun C."/>
        </authorList>
    </citation>
    <scope>NUCLEOTIDE SEQUENCE [LARGE SCALE GENOMIC DNA]</scope>
    <source>
        <strain evidence="2 3">OC33-EN06</strain>
    </source>
</reference>
<feature type="transmembrane region" description="Helical" evidence="1">
    <location>
        <begin position="220"/>
        <end position="243"/>
    </location>
</feature>
<evidence type="ECO:0000256" key="1">
    <source>
        <dbReference type="SAM" id="Phobius"/>
    </source>
</evidence>
<keyword evidence="3" id="KW-1185">Reference proteome</keyword>
<keyword evidence="1" id="KW-1133">Transmembrane helix</keyword>
<name>A0ABU8N4Y0_9PSEU</name>
<dbReference type="EMBL" id="JBBEGL010000003">
    <property type="protein sequence ID" value="MEJ2887449.1"/>
    <property type="molecule type" value="Genomic_DNA"/>
</dbReference>
<keyword evidence="1" id="KW-0472">Membrane</keyword>